<comment type="caution">
    <text evidence="1">The sequence shown here is derived from an EMBL/GenBank/DDBJ whole genome shotgun (WGS) entry which is preliminary data.</text>
</comment>
<keyword evidence="2" id="KW-1185">Reference proteome</keyword>
<evidence type="ECO:0000313" key="2">
    <source>
        <dbReference type="Proteomes" id="UP000499080"/>
    </source>
</evidence>
<dbReference type="Proteomes" id="UP000499080">
    <property type="component" value="Unassembled WGS sequence"/>
</dbReference>
<evidence type="ECO:0000313" key="1">
    <source>
        <dbReference type="EMBL" id="GBN33353.1"/>
    </source>
</evidence>
<sequence>MLSVIGLKYQAKPMSAALLTKGSKVSSIGQRELGVSWYPEEKVRLSSNMCGQVAFHEHYQGKVVHISVSLGIKNWKTFNNVPTSANNVD</sequence>
<name>A0A4Y2N327_ARAVE</name>
<protein>
    <submittedName>
        <fullName evidence="1">Uncharacterized protein</fullName>
    </submittedName>
</protein>
<dbReference type="AlphaFoldDB" id="A0A4Y2N327"/>
<dbReference type="EMBL" id="BGPR01008365">
    <property type="protein sequence ID" value="GBN33353.1"/>
    <property type="molecule type" value="Genomic_DNA"/>
</dbReference>
<reference evidence="1 2" key="1">
    <citation type="journal article" date="2019" name="Sci. Rep.">
        <title>Orb-weaving spider Araneus ventricosus genome elucidates the spidroin gene catalogue.</title>
        <authorList>
            <person name="Kono N."/>
            <person name="Nakamura H."/>
            <person name="Ohtoshi R."/>
            <person name="Moran D.A.P."/>
            <person name="Shinohara A."/>
            <person name="Yoshida Y."/>
            <person name="Fujiwara M."/>
            <person name="Mori M."/>
            <person name="Tomita M."/>
            <person name="Arakawa K."/>
        </authorList>
    </citation>
    <scope>NUCLEOTIDE SEQUENCE [LARGE SCALE GENOMIC DNA]</scope>
</reference>
<proteinExistence type="predicted"/>
<organism evidence="1 2">
    <name type="scientific">Araneus ventricosus</name>
    <name type="common">Orbweaver spider</name>
    <name type="synonym">Epeira ventricosa</name>
    <dbReference type="NCBI Taxonomy" id="182803"/>
    <lineage>
        <taxon>Eukaryota</taxon>
        <taxon>Metazoa</taxon>
        <taxon>Ecdysozoa</taxon>
        <taxon>Arthropoda</taxon>
        <taxon>Chelicerata</taxon>
        <taxon>Arachnida</taxon>
        <taxon>Araneae</taxon>
        <taxon>Araneomorphae</taxon>
        <taxon>Entelegynae</taxon>
        <taxon>Araneoidea</taxon>
        <taxon>Araneidae</taxon>
        <taxon>Araneus</taxon>
    </lineage>
</organism>
<accession>A0A4Y2N327</accession>
<gene>
    <name evidence="1" type="ORF">AVEN_98004_1</name>
</gene>